<dbReference type="InterPro" id="IPR041426">
    <property type="entry name" value="Mos1_HTH"/>
</dbReference>
<accession>A0A0L7QRF5</accession>
<evidence type="ECO:0000259" key="1">
    <source>
        <dbReference type="Pfam" id="PF17906"/>
    </source>
</evidence>
<feature type="domain" description="Mos1 transposase HTH" evidence="1">
    <location>
        <begin position="4"/>
        <end position="52"/>
    </location>
</feature>
<sequence>MNNQDIRVICLYKFKLGKTAIKIDENINLAFEEGYANGRTLQHWCEKFKIGDFALKMS</sequence>
<proteinExistence type="predicted"/>
<keyword evidence="3" id="KW-1185">Reference proteome</keyword>
<dbReference type="AlphaFoldDB" id="A0A0L7QRF5"/>
<dbReference type="Pfam" id="PF17906">
    <property type="entry name" value="HTH_48"/>
    <property type="match status" value="1"/>
</dbReference>
<dbReference type="EMBL" id="KQ414778">
    <property type="protein sequence ID" value="KOC61208.1"/>
    <property type="molecule type" value="Genomic_DNA"/>
</dbReference>
<evidence type="ECO:0000313" key="3">
    <source>
        <dbReference type="Proteomes" id="UP000053825"/>
    </source>
</evidence>
<keyword evidence="2" id="KW-0808">Transferase</keyword>
<protein>
    <submittedName>
        <fullName evidence="2">Histone-lysine N-methyltransferase SETMAR</fullName>
    </submittedName>
</protein>
<dbReference type="GO" id="GO:0032259">
    <property type="term" value="P:methylation"/>
    <property type="evidence" value="ECO:0007669"/>
    <property type="project" value="UniProtKB-KW"/>
</dbReference>
<dbReference type="Gene3D" id="1.10.10.1450">
    <property type="match status" value="1"/>
</dbReference>
<evidence type="ECO:0000313" key="2">
    <source>
        <dbReference type="EMBL" id="KOC61208.1"/>
    </source>
</evidence>
<dbReference type="STRING" id="597456.A0A0L7QRF5"/>
<dbReference type="Proteomes" id="UP000053825">
    <property type="component" value="Unassembled WGS sequence"/>
</dbReference>
<gene>
    <name evidence="2" type="ORF">WH47_06694</name>
</gene>
<reference evidence="2 3" key="1">
    <citation type="submission" date="2015-07" db="EMBL/GenBank/DDBJ databases">
        <title>The genome of Habropoda laboriosa.</title>
        <authorList>
            <person name="Pan H."/>
            <person name="Kapheim K."/>
        </authorList>
    </citation>
    <scope>NUCLEOTIDE SEQUENCE [LARGE SCALE GENOMIC DNA]</scope>
    <source>
        <strain evidence="2">0110345459</strain>
    </source>
</reference>
<keyword evidence="2" id="KW-0489">Methyltransferase</keyword>
<organism evidence="2 3">
    <name type="scientific">Habropoda laboriosa</name>
    <dbReference type="NCBI Taxonomy" id="597456"/>
    <lineage>
        <taxon>Eukaryota</taxon>
        <taxon>Metazoa</taxon>
        <taxon>Ecdysozoa</taxon>
        <taxon>Arthropoda</taxon>
        <taxon>Hexapoda</taxon>
        <taxon>Insecta</taxon>
        <taxon>Pterygota</taxon>
        <taxon>Neoptera</taxon>
        <taxon>Endopterygota</taxon>
        <taxon>Hymenoptera</taxon>
        <taxon>Apocrita</taxon>
        <taxon>Aculeata</taxon>
        <taxon>Apoidea</taxon>
        <taxon>Anthophila</taxon>
        <taxon>Apidae</taxon>
        <taxon>Habropoda</taxon>
    </lineage>
</organism>
<name>A0A0L7QRF5_9HYME</name>
<dbReference type="GO" id="GO:0008168">
    <property type="term" value="F:methyltransferase activity"/>
    <property type="evidence" value="ECO:0007669"/>
    <property type="project" value="UniProtKB-KW"/>
</dbReference>